<dbReference type="InterPro" id="IPR051906">
    <property type="entry name" value="TolC-like"/>
</dbReference>
<evidence type="ECO:0000256" key="7">
    <source>
        <dbReference type="ARBA" id="ARBA00023237"/>
    </source>
</evidence>
<evidence type="ECO:0000256" key="5">
    <source>
        <dbReference type="ARBA" id="ARBA00022692"/>
    </source>
</evidence>
<comment type="subcellular location">
    <subcellularLocation>
        <location evidence="1">Cell outer membrane</location>
    </subcellularLocation>
</comment>
<evidence type="ECO:0000256" key="1">
    <source>
        <dbReference type="ARBA" id="ARBA00004442"/>
    </source>
</evidence>
<reference evidence="10 11" key="1">
    <citation type="submission" date="2020-04" db="EMBL/GenBank/DDBJ databases">
        <title>Paraburkholderia sp. G-4-1-8 isolated from soil.</title>
        <authorList>
            <person name="Dahal R.H."/>
        </authorList>
    </citation>
    <scope>NUCLEOTIDE SEQUENCE [LARGE SCALE GENOMIC DNA]</scope>
    <source>
        <strain evidence="10 11">G-4-1-8</strain>
    </source>
</reference>
<evidence type="ECO:0000256" key="8">
    <source>
        <dbReference type="SAM" id="MobiDB-lite"/>
    </source>
</evidence>
<dbReference type="PANTHER" id="PTHR30026:SF20">
    <property type="entry name" value="OUTER MEMBRANE PROTEIN TOLC"/>
    <property type="match status" value="1"/>
</dbReference>
<dbReference type="Pfam" id="PF02321">
    <property type="entry name" value="OEP"/>
    <property type="match status" value="2"/>
</dbReference>
<dbReference type="Gene3D" id="1.20.1600.10">
    <property type="entry name" value="Outer membrane efflux proteins (OEP)"/>
    <property type="match status" value="1"/>
</dbReference>
<accession>A0A7X9X1X3</accession>
<dbReference type="PANTHER" id="PTHR30026">
    <property type="entry name" value="OUTER MEMBRANE PROTEIN TOLC"/>
    <property type="match status" value="1"/>
</dbReference>
<keyword evidence="6" id="KW-0472">Membrane</keyword>
<evidence type="ECO:0000313" key="11">
    <source>
        <dbReference type="Proteomes" id="UP000583127"/>
    </source>
</evidence>
<comment type="caution">
    <text evidence="10">The sequence shown here is derived from an EMBL/GenBank/DDBJ whole genome shotgun (WGS) entry which is preliminary data.</text>
</comment>
<keyword evidence="9" id="KW-0732">Signal</keyword>
<feature type="signal peptide" evidence="9">
    <location>
        <begin position="1"/>
        <end position="18"/>
    </location>
</feature>
<keyword evidence="7" id="KW-0998">Cell outer membrane</keyword>
<comment type="similarity">
    <text evidence="2">Belongs to the outer membrane factor (OMF) (TC 1.B.17) family.</text>
</comment>
<dbReference type="SUPFAM" id="SSF56954">
    <property type="entry name" value="Outer membrane efflux proteins (OEP)"/>
    <property type="match status" value="1"/>
</dbReference>
<name>A0A7X9X1X3_9BURK</name>
<evidence type="ECO:0000256" key="6">
    <source>
        <dbReference type="ARBA" id="ARBA00023136"/>
    </source>
</evidence>
<evidence type="ECO:0000313" key="10">
    <source>
        <dbReference type="EMBL" id="NML29912.1"/>
    </source>
</evidence>
<keyword evidence="5" id="KW-0812">Transmembrane</keyword>
<dbReference type="EMBL" id="JABBFZ010000001">
    <property type="protein sequence ID" value="NML29912.1"/>
    <property type="molecule type" value="Genomic_DNA"/>
</dbReference>
<dbReference type="GO" id="GO:1990281">
    <property type="term" value="C:efflux pump complex"/>
    <property type="evidence" value="ECO:0007669"/>
    <property type="project" value="TreeGrafter"/>
</dbReference>
<sequence length="455" mass="48638">MMPILAAWCVGAAHVAHAAPLDLMTVVDQAVGHDADLAAAEAGYEAAKQAVPIARAALLPRLDGGWGRGYNRIANQGYVPVSYWQSGWTVSLSQPLFDWARWSSYKQADFTEAHGAVAYASAQQDTILRAAQAYFDELAAEDELKRANDYQAAIGQQLDELNRRRAAGDATLIDLREADAIGQQAQLQQLDATSALNLKQQALALVTGQPFTPLARLADTPVRPRLDPADVDSWVGQATTQGYAVQLKQLDWQIAKLDVSKARAAHYPVVNLQAGYTPAGAASGYARPTTTTTAMLTVTIPLFAGGEIQARLRESYAQRDQAQDAVDSAARQAGASARDAYTRFTAGLTRVDLLGRLTQTSRDALAATRIGYRVGSRTSTDVLRATDTLYTNQRDLLRARYDTILALLQLKAQTAALNIDEVAAVNSQLAIAAAGTSAPASQSGNSGTVSVKPKK</sequence>
<evidence type="ECO:0000256" key="3">
    <source>
        <dbReference type="ARBA" id="ARBA00022448"/>
    </source>
</evidence>
<organism evidence="10 11">
    <name type="scientific">Paraburkholderia antibiotica</name>
    <dbReference type="NCBI Taxonomy" id="2728839"/>
    <lineage>
        <taxon>Bacteria</taxon>
        <taxon>Pseudomonadati</taxon>
        <taxon>Pseudomonadota</taxon>
        <taxon>Betaproteobacteria</taxon>
        <taxon>Burkholderiales</taxon>
        <taxon>Burkholderiaceae</taxon>
        <taxon>Paraburkholderia</taxon>
    </lineage>
</organism>
<evidence type="ECO:0000256" key="9">
    <source>
        <dbReference type="SAM" id="SignalP"/>
    </source>
</evidence>
<gene>
    <name evidence="10" type="ORF">HHL14_03570</name>
</gene>
<dbReference type="GO" id="GO:0015288">
    <property type="term" value="F:porin activity"/>
    <property type="evidence" value="ECO:0007669"/>
    <property type="project" value="TreeGrafter"/>
</dbReference>
<dbReference type="AlphaFoldDB" id="A0A7X9X1X3"/>
<dbReference type="GO" id="GO:0015562">
    <property type="term" value="F:efflux transmembrane transporter activity"/>
    <property type="evidence" value="ECO:0007669"/>
    <property type="project" value="InterPro"/>
</dbReference>
<proteinExistence type="inferred from homology"/>
<dbReference type="InterPro" id="IPR010130">
    <property type="entry name" value="T1SS_OMP_TolC"/>
</dbReference>
<dbReference type="Proteomes" id="UP000583127">
    <property type="component" value="Unassembled WGS sequence"/>
</dbReference>
<keyword evidence="3" id="KW-0813">Transport</keyword>
<dbReference type="InterPro" id="IPR003423">
    <property type="entry name" value="OMP_efflux"/>
</dbReference>
<evidence type="ECO:0000256" key="2">
    <source>
        <dbReference type="ARBA" id="ARBA00007613"/>
    </source>
</evidence>
<dbReference type="NCBIfam" id="TIGR01844">
    <property type="entry name" value="type_I_sec_TolC"/>
    <property type="match status" value="1"/>
</dbReference>
<feature type="chain" id="PRO_5031135503" evidence="9">
    <location>
        <begin position="19"/>
        <end position="455"/>
    </location>
</feature>
<evidence type="ECO:0000256" key="4">
    <source>
        <dbReference type="ARBA" id="ARBA00022452"/>
    </source>
</evidence>
<keyword evidence="4" id="KW-1134">Transmembrane beta strand</keyword>
<protein>
    <submittedName>
        <fullName evidence="10">TolC family outer membrane protein</fullName>
    </submittedName>
</protein>
<keyword evidence="11" id="KW-1185">Reference proteome</keyword>
<feature type="region of interest" description="Disordered" evidence="8">
    <location>
        <begin position="436"/>
        <end position="455"/>
    </location>
</feature>
<dbReference type="GO" id="GO:0009279">
    <property type="term" value="C:cell outer membrane"/>
    <property type="evidence" value="ECO:0007669"/>
    <property type="project" value="UniProtKB-SubCell"/>
</dbReference>